<organism evidence="2 3">
    <name type="scientific">Lentzea miocenica</name>
    <dbReference type="NCBI Taxonomy" id="3095431"/>
    <lineage>
        <taxon>Bacteria</taxon>
        <taxon>Bacillati</taxon>
        <taxon>Actinomycetota</taxon>
        <taxon>Actinomycetes</taxon>
        <taxon>Pseudonocardiales</taxon>
        <taxon>Pseudonocardiaceae</taxon>
        <taxon>Lentzea</taxon>
    </lineage>
</organism>
<dbReference type="Gene3D" id="3.30.1330.40">
    <property type="entry name" value="RutC-like"/>
    <property type="match status" value="1"/>
</dbReference>
<proteinExistence type="inferred from homology"/>
<protein>
    <submittedName>
        <fullName evidence="2">RidA family protein</fullName>
        <ecNumber evidence="2">3.5.-.-</ecNumber>
    </submittedName>
</protein>
<dbReference type="CDD" id="cd00448">
    <property type="entry name" value="YjgF_YER057c_UK114_family"/>
    <property type="match status" value="1"/>
</dbReference>
<name>A0ABU4SYR4_9PSEU</name>
<dbReference type="GO" id="GO:0016787">
    <property type="term" value="F:hydrolase activity"/>
    <property type="evidence" value="ECO:0007669"/>
    <property type="project" value="UniProtKB-KW"/>
</dbReference>
<keyword evidence="2" id="KW-0378">Hydrolase</keyword>
<dbReference type="InterPro" id="IPR035959">
    <property type="entry name" value="RutC-like_sf"/>
</dbReference>
<reference evidence="2 3" key="1">
    <citation type="submission" date="2023-11" db="EMBL/GenBank/DDBJ databases">
        <title>Lentzea sokolovensis, sp. nov., Lentzea kristufkii, sp. nov., and Lentzea miocenensis, sp. nov., rare actinobacteria from Sokolov Coal Basin, Miocene lacustrine sediment, Czech Republic.</title>
        <authorList>
            <person name="Lara A."/>
            <person name="Kotroba L."/>
            <person name="Nouioui I."/>
            <person name="Neumann-Schaal M."/>
            <person name="Mast Y."/>
            <person name="Chronakova A."/>
        </authorList>
    </citation>
    <scope>NUCLEOTIDE SEQUENCE [LARGE SCALE GENOMIC DNA]</scope>
    <source>
        <strain evidence="2 3">BCCO 10_0856</strain>
    </source>
</reference>
<gene>
    <name evidence="2" type="ORF">SK803_12535</name>
</gene>
<keyword evidence="3" id="KW-1185">Reference proteome</keyword>
<dbReference type="Proteomes" id="UP001285521">
    <property type="component" value="Unassembled WGS sequence"/>
</dbReference>
<evidence type="ECO:0000313" key="3">
    <source>
        <dbReference type="Proteomes" id="UP001285521"/>
    </source>
</evidence>
<evidence type="ECO:0000313" key="2">
    <source>
        <dbReference type="EMBL" id="MDX8031046.1"/>
    </source>
</evidence>
<sequence>MKTTLIPQGHSKPVGKYSPGLSVDGGRFVFVSGQVATDAHGNVLGPGDAAKQTEVVFDRIEQVLAQAGATLADLVSLVIYVVDVKRDFAAVSGVRNRVLDDPSPTSALVEVSSLVEDGCLVEISGIAVVEPK</sequence>
<comment type="similarity">
    <text evidence="1">Belongs to the RutC family.</text>
</comment>
<dbReference type="EC" id="3.5.-.-" evidence="2"/>
<evidence type="ECO:0000256" key="1">
    <source>
        <dbReference type="ARBA" id="ARBA00010552"/>
    </source>
</evidence>
<dbReference type="SUPFAM" id="SSF55298">
    <property type="entry name" value="YjgF-like"/>
    <property type="match status" value="1"/>
</dbReference>
<dbReference type="PANTHER" id="PTHR11803:SF58">
    <property type="entry name" value="PROTEIN HMF1-RELATED"/>
    <property type="match status" value="1"/>
</dbReference>
<accession>A0ABU4SYR4</accession>
<dbReference type="PANTHER" id="PTHR11803">
    <property type="entry name" value="2-IMINOBUTANOATE/2-IMINOPROPANOATE DEAMINASE RIDA"/>
    <property type="match status" value="1"/>
</dbReference>
<dbReference type="Pfam" id="PF01042">
    <property type="entry name" value="Ribonuc_L-PSP"/>
    <property type="match status" value="1"/>
</dbReference>
<dbReference type="InterPro" id="IPR006175">
    <property type="entry name" value="YjgF/YER057c/UK114"/>
</dbReference>
<dbReference type="RefSeq" id="WP_319966112.1">
    <property type="nucleotide sequence ID" value="NZ_JAXAVW010000009.1"/>
</dbReference>
<comment type="caution">
    <text evidence="2">The sequence shown here is derived from an EMBL/GenBank/DDBJ whole genome shotgun (WGS) entry which is preliminary data.</text>
</comment>
<dbReference type="EMBL" id="JAXAVW010000009">
    <property type="protein sequence ID" value="MDX8031046.1"/>
    <property type="molecule type" value="Genomic_DNA"/>
</dbReference>